<evidence type="ECO:0000313" key="1">
    <source>
        <dbReference type="EMBL" id="KAJ7721483.1"/>
    </source>
</evidence>
<dbReference type="InterPro" id="IPR032675">
    <property type="entry name" value="LRR_dom_sf"/>
</dbReference>
<reference evidence="1" key="1">
    <citation type="submission" date="2023-03" db="EMBL/GenBank/DDBJ databases">
        <title>Massive genome expansion in bonnet fungi (Mycena s.s.) driven by repeated elements and novel gene families across ecological guilds.</title>
        <authorList>
            <consortium name="Lawrence Berkeley National Laboratory"/>
            <person name="Harder C.B."/>
            <person name="Miyauchi S."/>
            <person name="Viragh M."/>
            <person name="Kuo A."/>
            <person name="Thoen E."/>
            <person name="Andreopoulos B."/>
            <person name="Lu D."/>
            <person name="Skrede I."/>
            <person name="Drula E."/>
            <person name="Henrissat B."/>
            <person name="Morin E."/>
            <person name="Kohler A."/>
            <person name="Barry K."/>
            <person name="LaButti K."/>
            <person name="Morin E."/>
            <person name="Salamov A."/>
            <person name="Lipzen A."/>
            <person name="Mereny Z."/>
            <person name="Hegedus B."/>
            <person name="Baldrian P."/>
            <person name="Stursova M."/>
            <person name="Weitz H."/>
            <person name="Taylor A."/>
            <person name="Grigoriev I.V."/>
            <person name="Nagy L.G."/>
            <person name="Martin F."/>
            <person name="Kauserud H."/>
        </authorList>
    </citation>
    <scope>NUCLEOTIDE SEQUENCE</scope>
    <source>
        <strain evidence="1">CBHHK182m</strain>
    </source>
</reference>
<dbReference type="Proteomes" id="UP001215598">
    <property type="component" value="Unassembled WGS sequence"/>
</dbReference>
<accession>A0AAD7HJL3</accession>
<evidence type="ECO:0000313" key="2">
    <source>
        <dbReference type="Proteomes" id="UP001215598"/>
    </source>
</evidence>
<name>A0AAD7HJL3_9AGAR</name>
<dbReference type="EMBL" id="JARKIB010000229">
    <property type="protein sequence ID" value="KAJ7721483.1"/>
    <property type="molecule type" value="Genomic_DNA"/>
</dbReference>
<gene>
    <name evidence="1" type="ORF">B0H16DRAFT_1335246</name>
</gene>
<comment type="caution">
    <text evidence="1">The sequence shown here is derived from an EMBL/GenBank/DDBJ whole genome shotgun (WGS) entry which is preliminary data.</text>
</comment>
<organism evidence="1 2">
    <name type="scientific">Mycena metata</name>
    <dbReference type="NCBI Taxonomy" id="1033252"/>
    <lineage>
        <taxon>Eukaryota</taxon>
        <taxon>Fungi</taxon>
        <taxon>Dikarya</taxon>
        <taxon>Basidiomycota</taxon>
        <taxon>Agaricomycotina</taxon>
        <taxon>Agaricomycetes</taxon>
        <taxon>Agaricomycetidae</taxon>
        <taxon>Agaricales</taxon>
        <taxon>Marasmiineae</taxon>
        <taxon>Mycenaceae</taxon>
        <taxon>Mycena</taxon>
    </lineage>
</organism>
<sequence>MPNLPFELEREIFELAFRGDRQNSNLKLAFCMVARRVRVWIDLIFYAMVTIRDDGRAGRFLSLVDSNLKPPTFFSAVKILYLGAFVSAPKACRILASCPAVELFTFWVNCDAHPESSNLIGRLPLRRLSLELNHISRLPATPGTWLSSLNHLYIIVWSDDNILELLLTIRRLPHLTHVAVDFGFAPVSAEHIAVVCSSCPSLRVLVIIADSNSNPQHIEEENDYRVVAQKQPEEEDFLADWEAQYFGLPDMWSRAEATIEERLRKAAGPV</sequence>
<proteinExistence type="predicted"/>
<evidence type="ECO:0008006" key="3">
    <source>
        <dbReference type="Google" id="ProtNLM"/>
    </source>
</evidence>
<keyword evidence="2" id="KW-1185">Reference proteome</keyword>
<protein>
    <recommendedName>
        <fullName evidence="3">F-box domain-containing protein</fullName>
    </recommendedName>
</protein>
<dbReference type="AlphaFoldDB" id="A0AAD7HJL3"/>
<dbReference type="SUPFAM" id="SSF52047">
    <property type="entry name" value="RNI-like"/>
    <property type="match status" value="1"/>
</dbReference>
<dbReference type="Gene3D" id="3.80.10.10">
    <property type="entry name" value="Ribonuclease Inhibitor"/>
    <property type="match status" value="1"/>
</dbReference>